<dbReference type="PANTHER" id="PTHR12215:SF10">
    <property type="entry name" value="L-AMINOADIPATE-SEMIALDEHYDE DEHYDROGENASE-PHOSPHOPANTETHEINYL TRANSFERASE"/>
    <property type="match status" value="1"/>
</dbReference>
<dbReference type="GO" id="GO:0019878">
    <property type="term" value="P:lysine biosynthetic process via aminoadipic acid"/>
    <property type="evidence" value="ECO:0007669"/>
    <property type="project" value="TreeGrafter"/>
</dbReference>
<dbReference type="InterPro" id="IPR055066">
    <property type="entry name" value="AASDHPPT_N"/>
</dbReference>
<evidence type="ECO:0000259" key="2">
    <source>
        <dbReference type="Pfam" id="PF22624"/>
    </source>
</evidence>
<sequence>MSALASLWMVDADAVAEADLQRYRSWLTASEMARHQRFVRAQRQRQFIVGRVLLRAALARLLGVTPQEVRLDEQVGKAPRLTAPVLKGTQPGFSIAHSGRWVACAVSAQTALGLDIEMRDGGRDLAALAAQAFDVDEMAQWARIQGLSGDDRTDGFYRLWSEKEARFKLNQVGGYCVSVPHPELSVALCSERPLAQAPRIDLVTLP</sequence>
<dbReference type="InterPro" id="IPR050559">
    <property type="entry name" value="P-Pant_transferase_sf"/>
</dbReference>
<dbReference type="PANTHER" id="PTHR12215">
    <property type="entry name" value="PHOSPHOPANTETHEINE TRANSFERASE"/>
    <property type="match status" value="1"/>
</dbReference>
<dbReference type="Proteomes" id="UP000433309">
    <property type="component" value="Unassembled WGS sequence"/>
</dbReference>
<dbReference type="EMBL" id="WKJK01000002">
    <property type="protein sequence ID" value="MRW89265.1"/>
    <property type="molecule type" value="Genomic_DNA"/>
</dbReference>
<dbReference type="AlphaFoldDB" id="A0A6I2KTJ0"/>
<dbReference type="GO" id="GO:0005829">
    <property type="term" value="C:cytosol"/>
    <property type="evidence" value="ECO:0007669"/>
    <property type="project" value="TreeGrafter"/>
</dbReference>
<feature type="domain" description="4'-phosphopantetheinyl transferase N-terminal" evidence="2">
    <location>
        <begin position="18"/>
        <end position="106"/>
    </location>
</feature>
<dbReference type="SUPFAM" id="SSF56214">
    <property type="entry name" value="4'-phosphopantetheinyl transferase"/>
    <property type="match status" value="2"/>
</dbReference>
<evidence type="ECO:0000256" key="1">
    <source>
        <dbReference type="ARBA" id="ARBA00022679"/>
    </source>
</evidence>
<evidence type="ECO:0000313" key="3">
    <source>
        <dbReference type="EMBL" id="MRW89265.1"/>
    </source>
</evidence>
<evidence type="ECO:0000313" key="4">
    <source>
        <dbReference type="Proteomes" id="UP000433309"/>
    </source>
</evidence>
<protein>
    <submittedName>
        <fullName evidence="3">4-phosphopantetheinyl transferase</fullName>
    </submittedName>
</protein>
<dbReference type="Pfam" id="PF22624">
    <property type="entry name" value="AASDHPPT_N"/>
    <property type="match status" value="1"/>
</dbReference>
<proteinExistence type="predicted"/>
<organism evidence="3 4">
    <name type="scientific">Duganella guangzhouensis</name>
    <dbReference type="NCBI Taxonomy" id="2666084"/>
    <lineage>
        <taxon>Bacteria</taxon>
        <taxon>Pseudomonadati</taxon>
        <taxon>Pseudomonadota</taxon>
        <taxon>Betaproteobacteria</taxon>
        <taxon>Burkholderiales</taxon>
        <taxon>Oxalobacteraceae</taxon>
        <taxon>Telluria group</taxon>
        <taxon>Duganella</taxon>
    </lineage>
</organism>
<dbReference type="GO" id="GO:0000287">
    <property type="term" value="F:magnesium ion binding"/>
    <property type="evidence" value="ECO:0007669"/>
    <property type="project" value="InterPro"/>
</dbReference>
<comment type="caution">
    <text evidence="3">The sequence shown here is derived from an EMBL/GenBank/DDBJ whole genome shotgun (WGS) entry which is preliminary data.</text>
</comment>
<accession>A0A6I2KTJ0</accession>
<name>A0A6I2KTJ0_9BURK</name>
<dbReference type="RefSeq" id="WP_154373573.1">
    <property type="nucleotide sequence ID" value="NZ_WKJK01000002.1"/>
</dbReference>
<dbReference type="Gene3D" id="3.90.470.20">
    <property type="entry name" value="4'-phosphopantetheinyl transferase domain"/>
    <property type="match status" value="1"/>
</dbReference>
<gene>
    <name evidence="3" type="ORF">GJ699_04650</name>
</gene>
<reference evidence="3 4" key="1">
    <citation type="submission" date="2019-11" db="EMBL/GenBank/DDBJ databases">
        <title>Novel species isolated from a subtropical stream in China.</title>
        <authorList>
            <person name="Lu H."/>
        </authorList>
    </citation>
    <scope>NUCLEOTIDE SEQUENCE [LARGE SCALE GENOMIC DNA]</scope>
    <source>
        <strain evidence="3 4">FT80W</strain>
    </source>
</reference>
<dbReference type="InterPro" id="IPR037143">
    <property type="entry name" value="4-PPantetheinyl_Trfase_dom_sf"/>
</dbReference>
<keyword evidence="4" id="KW-1185">Reference proteome</keyword>
<dbReference type="GO" id="GO:0008897">
    <property type="term" value="F:holo-[acyl-carrier-protein] synthase activity"/>
    <property type="evidence" value="ECO:0007669"/>
    <property type="project" value="InterPro"/>
</dbReference>
<keyword evidence="1 3" id="KW-0808">Transferase</keyword>